<dbReference type="AlphaFoldDB" id="A0AAW9TLA0"/>
<reference evidence="6 7" key="1">
    <citation type="journal article" date="2013" name="Genome Biol.">
        <title>Comparative genomics of the core and accessory genomes of 48 Sinorhizobium strains comprising five genospecies.</title>
        <authorList>
            <person name="Sugawara M."/>
            <person name="Epstein B."/>
            <person name="Badgley B.D."/>
            <person name="Unno T."/>
            <person name="Xu L."/>
            <person name="Reese J."/>
            <person name="Gyaneshwar P."/>
            <person name="Denny R."/>
            <person name="Mudge J."/>
            <person name="Bharti A.K."/>
            <person name="Farmer A.D."/>
            <person name="May G.D."/>
            <person name="Woodward J.E."/>
            <person name="Medigue C."/>
            <person name="Vallenet D."/>
            <person name="Lajus A."/>
            <person name="Rouy Z."/>
            <person name="Martinez-Vaz B."/>
            <person name="Tiffin P."/>
            <person name="Young N.D."/>
            <person name="Sadowsky M.J."/>
        </authorList>
    </citation>
    <scope>NUCLEOTIDE SEQUENCE [LARGE SCALE GENOMIC DNA]</scope>
    <source>
        <strain evidence="6 7">N6B1</strain>
    </source>
</reference>
<name>A0AAW9TLA0_RHIML</name>
<accession>A0AAW9TLA0</accession>
<dbReference type="InterPro" id="IPR001525">
    <property type="entry name" value="C5_MeTfrase"/>
</dbReference>
<keyword evidence="1 5" id="KW-0489">Methyltransferase</keyword>
<feature type="active site" evidence="5">
    <location>
        <position position="88"/>
    </location>
</feature>
<comment type="similarity">
    <text evidence="5">Belongs to the class I-like SAM-binding methyltransferase superfamily. C5-methyltransferase family.</text>
</comment>
<dbReference type="Gene3D" id="3.40.50.150">
    <property type="entry name" value="Vaccinia Virus protein VP39"/>
    <property type="match status" value="1"/>
</dbReference>
<keyword evidence="3" id="KW-0680">Restriction system</keyword>
<evidence type="ECO:0000256" key="4">
    <source>
        <dbReference type="ARBA" id="ARBA00047422"/>
    </source>
</evidence>
<protein>
    <recommendedName>
        <fullName evidence="8">DNA (cytosine-5-)-methyltransferase</fullName>
    </recommendedName>
</protein>
<organism evidence="6 7">
    <name type="scientific">Rhizobium meliloti</name>
    <name type="common">Ensifer meliloti</name>
    <name type="synonym">Sinorhizobium meliloti</name>
    <dbReference type="NCBI Taxonomy" id="382"/>
    <lineage>
        <taxon>Bacteria</taxon>
        <taxon>Pseudomonadati</taxon>
        <taxon>Pseudomonadota</taxon>
        <taxon>Alphaproteobacteria</taxon>
        <taxon>Hyphomicrobiales</taxon>
        <taxon>Rhizobiaceae</taxon>
        <taxon>Sinorhizobium/Ensifer group</taxon>
        <taxon>Sinorhizobium</taxon>
    </lineage>
</organism>
<comment type="catalytic activity">
    <reaction evidence="4">
        <text>a 2'-deoxycytidine in DNA + S-adenosyl-L-methionine = a 5-methyl-2'-deoxycytidine in DNA + S-adenosyl-L-homocysteine + H(+)</text>
        <dbReference type="Rhea" id="RHEA:13681"/>
        <dbReference type="Rhea" id="RHEA-COMP:11369"/>
        <dbReference type="Rhea" id="RHEA-COMP:11370"/>
        <dbReference type="ChEBI" id="CHEBI:15378"/>
        <dbReference type="ChEBI" id="CHEBI:57856"/>
        <dbReference type="ChEBI" id="CHEBI:59789"/>
        <dbReference type="ChEBI" id="CHEBI:85452"/>
        <dbReference type="ChEBI" id="CHEBI:85454"/>
        <dbReference type="EC" id="2.1.1.37"/>
    </reaction>
</comment>
<evidence type="ECO:0008006" key="8">
    <source>
        <dbReference type="Google" id="ProtNLM"/>
    </source>
</evidence>
<dbReference type="InterPro" id="IPR029063">
    <property type="entry name" value="SAM-dependent_MTases_sf"/>
</dbReference>
<evidence type="ECO:0000256" key="2">
    <source>
        <dbReference type="ARBA" id="ARBA00022679"/>
    </source>
</evidence>
<dbReference type="EMBL" id="WISR01000083">
    <property type="protein sequence ID" value="MQW32792.1"/>
    <property type="molecule type" value="Genomic_DNA"/>
</dbReference>
<dbReference type="PROSITE" id="PS51679">
    <property type="entry name" value="SAM_MT_C5"/>
    <property type="match status" value="1"/>
</dbReference>
<proteinExistence type="inferred from homology"/>
<dbReference type="GO" id="GO:0032259">
    <property type="term" value="P:methylation"/>
    <property type="evidence" value="ECO:0007669"/>
    <property type="project" value="UniProtKB-KW"/>
</dbReference>
<keyword evidence="5" id="KW-0949">S-adenosyl-L-methionine</keyword>
<dbReference type="Proteomes" id="UP000429484">
    <property type="component" value="Unassembled WGS sequence"/>
</dbReference>
<dbReference type="Pfam" id="PF00145">
    <property type="entry name" value="DNA_methylase"/>
    <property type="match status" value="1"/>
</dbReference>
<keyword evidence="2 5" id="KW-0808">Transferase</keyword>
<dbReference type="PRINTS" id="PR00105">
    <property type="entry name" value="C5METTRFRASE"/>
</dbReference>
<gene>
    <name evidence="6" type="ORF">GHK53_08230</name>
</gene>
<dbReference type="GO" id="GO:0003886">
    <property type="term" value="F:DNA (cytosine-5-)-methyltransferase activity"/>
    <property type="evidence" value="ECO:0007669"/>
    <property type="project" value="UniProtKB-EC"/>
</dbReference>
<comment type="caution">
    <text evidence="6">The sequence shown here is derived from an EMBL/GenBank/DDBJ whole genome shotgun (WGS) entry which is preliminary data.</text>
</comment>
<evidence type="ECO:0000256" key="5">
    <source>
        <dbReference type="PROSITE-ProRule" id="PRU01016"/>
    </source>
</evidence>
<dbReference type="GO" id="GO:0009307">
    <property type="term" value="P:DNA restriction-modification system"/>
    <property type="evidence" value="ECO:0007669"/>
    <property type="project" value="UniProtKB-KW"/>
</dbReference>
<dbReference type="SUPFAM" id="SSF53335">
    <property type="entry name" value="S-adenosyl-L-methionine-dependent methyltransferases"/>
    <property type="match status" value="1"/>
</dbReference>
<evidence type="ECO:0000313" key="7">
    <source>
        <dbReference type="Proteomes" id="UP000429484"/>
    </source>
</evidence>
<evidence type="ECO:0000256" key="3">
    <source>
        <dbReference type="ARBA" id="ARBA00022747"/>
    </source>
</evidence>
<evidence type="ECO:0000313" key="6">
    <source>
        <dbReference type="EMBL" id="MQW32792.1"/>
    </source>
</evidence>
<evidence type="ECO:0000256" key="1">
    <source>
        <dbReference type="ARBA" id="ARBA00022603"/>
    </source>
</evidence>
<dbReference type="RefSeq" id="WP_153349542.1">
    <property type="nucleotide sequence ID" value="NZ_WISR01000083.1"/>
</dbReference>
<sequence length="244" mass="27141">MNVALRPEHLNLISLCTGGAGLDLGVELAIGCARVVCMVEREAFAVTHLVSAMQQGLLAQAPIWSDARTFDGRAWRGAVDGIIGGIPCQPHSLAGKRLGEEDERDLWSDARRIIVQSGAWFVLIENVRGMLSSGGAERVWRDLHRLGFEVEGGLFTAAEVGASHERERIFILAVADAERHGRRQRVSDTGFQRWQSEPHKGCGRFLVDTEKRRTARRVGRTRAFGTEQVCLFHLKRTSGPHRRR</sequence>